<evidence type="ECO:0000256" key="8">
    <source>
        <dbReference type="ARBA" id="ARBA00023235"/>
    </source>
</evidence>
<keyword evidence="8 9" id="KW-0413">Isomerase</keyword>
<dbReference type="SUPFAM" id="SSF51366">
    <property type="entry name" value="Ribulose-phoshate binding barrel"/>
    <property type="match status" value="1"/>
</dbReference>
<evidence type="ECO:0000256" key="2">
    <source>
        <dbReference type="ARBA" id="ARBA00004664"/>
    </source>
</evidence>
<dbReference type="Pfam" id="PF00697">
    <property type="entry name" value="PRAI"/>
    <property type="match status" value="1"/>
</dbReference>
<evidence type="ECO:0000256" key="7">
    <source>
        <dbReference type="ARBA" id="ARBA00023141"/>
    </source>
</evidence>
<gene>
    <name evidence="9" type="primary">trpF</name>
    <name evidence="11" type="ORF">NOX80_11365</name>
</gene>
<evidence type="ECO:0000256" key="9">
    <source>
        <dbReference type="HAMAP-Rule" id="MF_00135"/>
    </source>
</evidence>
<dbReference type="InterPro" id="IPR011060">
    <property type="entry name" value="RibuloseP-bd_barrel"/>
</dbReference>
<feature type="domain" description="N-(5'phosphoribosyl) anthranilate isomerase (PRAI)" evidence="10">
    <location>
        <begin position="5"/>
        <end position="190"/>
    </location>
</feature>
<dbReference type="GO" id="GO:0016853">
    <property type="term" value="F:isomerase activity"/>
    <property type="evidence" value="ECO:0007669"/>
    <property type="project" value="UniProtKB-KW"/>
</dbReference>
<proteinExistence type="inferred from homology"/>
<name>A0ABY5IN64_9FLAO</name>
<dbReference type="Proteomes" id="UP001059844">
    <property type="component" value="Chromosome"/>
</dbReference>
<dbReference type="InterPro" id="IPR013785">
    <property type="entry name" value="Aldolase_TIM"/>
</dbReference>
<comment type="similarity">
    <text evidence="9">Belongs to the TrpF family.</text>
</comment>
<organism evidence="11 12">
    <name type="scientific">Flavobacterium cerinum</name>
    <dbReference type="NCBI Taxonomy" id="2502784"/>
    <lineage>
        <taxon>Bacteria</taxon>
        <taxon>Pseudomonadati</taxon>
        <taxon>Bacteroidota</taxon>
        <taxon>Flavobacteriia</taxon>
        <taxon>Flavobacteriales</taxon>
        <taxon>Flavobacteriaceae</taxon>
        <taxon>Flavobacterium</taxon>
    </lineage>
</organism>
<dbReference type="InterPro" id="IPR044643">
    <property type="entry name" value="TrpF_fam"/>
</dbReference>
<comment type="catalytic activity">
    <reaction evidence="1 9">
        <text>N-(5-phospho-beta-D-ribosyl)anthranilate = 1-(2-carboxyphenylamino)-1-deoxy-D-ribulose 5-phosphate</text>
        <dbReference type="Rhea" id="RHEA:21540"/>
        <dbReference type="ChEBI" id="CHEBI:18277"/>
        <dbReference type="ChEBI" id="CHEBI:58613"/>
        <dbReference type="EC" id="5.3.1.24"/>
    </reaction>
</comment>
<keyword evidence="6 9" id="KW-0822">Tryptophan biosynthesis</keyword>
<dbReference type="Gene3D" id="3.20.20.70">
    <property type="entry name" value="Aldolase class I"/>
    <property type="match status" value="1"/>
</dbReference>
<keyword evidence="5 9" id="KW-0028">Amino-acid biosynthesis</keyword>
<dbReference type="HAMAP" id="MF_00135">
    <property type="entry name" value="PRAI"/>
    <property type="match status" value="1"/>
</dbReference>
<evidence type="ECO:0000256" key="1">
    <source>
        <dbReference type="ARBA" id="ARBA00001164"/>
    </source>
</evidence>
<evidence type="ECO:0000256" key="6">
    <source>
        <dbReference type="ARBA" id="ARBA00022822"/>
    </source>
</evidence>
<accession>A0ABY5IN64</accession>
<dbReference type="PANTHER" id="PTHR42894:SF1">
    <property type="entry name" value="N-(5'-PHOSPHORIBOSYL)ANTHRANILATE ISOMERASE"/>
    <property type="match status" value="1"/>
</dbReference>
<sequence>MKYVENIAAIAHLQPDYMGFIFYKNSARYFDGLIPEIPKSIKKTGVFVDSDLKTVLETVKQYDLQAVQLHGTETPELCLEIRRNTNVEIIKTFSIDAAFDFTLLQDYETACDYYLFDTKGKFPGGNGFAFDWKILERYPSDKPYFLSGGIGPEDSTAILQSGLSPYAIDINSKFETVPGLKDPHLCEQVVLKIRNNEN</sequence>
<evidence type="ECO:0000256" key="5">
    <source>
        <dbReference type="ARBA" id="ARBA00022605"/>
    </source>
</evidence>
<dbReference type="EMBL" id="CP101751">
    <property type="protein sequence ID" value="UUC44230.1"/>
    <property type="molecule type" value="Genomic_DNA"/>
</dbReference>
<evidence type="ECO:0000256" key="4">
    <source>
        <dbReference type="ARBA" id="ARBA00022272"/>
    </source>
</evidence>
<dbReference type="PANTHER" id="PTHR42894">
    <property type="entry name" value="N-(5'-PHOSPHORIBOSYL)ANTHRANILATE ISOMERASE"/>
    <property type="match status" value="1"/>
</dbReference>
<evidence type="ECO:0000313" key="12">
    <source>
        <dbReference type="Proteomes" id="UP001059844"/>
    </source>
</evidence>
<evidence type="ECO:0000259" key="10">
    <source>
        <dbReference type="Pfam" id="PF00697"/>
    </source>
</evidence>
<evidence type="ECO:0000256" key="3">
    <source>
        <dbReference type="ARBA" id="ARBA00012572"/>
    </source>
</evidence>
<protein>
    <recommendedName>
        <fullName evidence="4 9">N-(5'-phosphoribosyl)anthranilate isomerase</fullName>
        <shortName evidence="9">PRAI</shortName>
        <ecNumber evidence="3 9">5.3.1.24</ecNumber>
    </recommendedName>
</protein>
<dbReference type="InterPro" id="IPR001240">
    <property type="entry name" value="PRAI_dom"/>
</dbReference>
<dbReference type="RefSeq" id="WP_256549903.1">
    <property type="nucleotide sequence ID" value="NZ_CP101751.1"/>
</dbReference>
<reference evidence="11" key="1">
    <citation type="submission" date="2022-07" db="EMBL/GenBank/DDBJ databases">
        <title>Isolation, identification, and degradation of a PFOSA degrading strain from sewage treatment plant.</title>
        <authorList>
            <person name="Zhang L."/>
            <person name="Huo Y."/>
        </authorList>
    </citation>
    <scope>NUCLEOTIDE SEQUENCE</scope>
    <source>
        <strain evidence="11">C1</strain>
    </source>
</reference>
<dbReference type="CDD" id="cd00405">
    <property type="entry name" value="PRAI"/>
    <property type="match status" value="1"/>
</dbReference>
<keyword evidence="7 9" id="KW-0057">Aromatic amino acid biosynthesis</keyword>
<evidence type="ECO:0000313" key="11">
    <source>
        <dbReference type="EMBL" id="UUC44230.1"/>
    </source>
</evidence>
<keyword evidence="12" id="KW-1185">Reference proteome</keyword>
<comment type="pathway">
    <text evidence="2 9">Amino-acid biosynthesis; L-tryptophan biosynthesis; L-tryptophan from chorismate: step 3/5.</text>
</comment>
<dbReference type="EC" id="5.3.1.24" evidence="3 9"/>